<keyword evidence="8 11" id="KW-0119">Carbohydrate metabolism</keyword>
<dbReference type="GO" id="GO:0005737">
    <property type="term" value="C:cytoplasm"/>
    <property type="evidence" value="ECO:0007669"/>
    <property type="project" value="TreeGrafter"/>
</dbReference>
<evidence type="ECO:0000313" key="12">
    <source>
        <dbReference type="EMBL" id="MBK9795636.1"/>
    </source>
</evidence>
<accession>A0A9D7SEZ6</accession>
<comment type="function">
    <text evidence="11">Allosteric enzyme that catalyzes the rate-limiting step in glycogen catabolism, the phosphorolytic cleavage of glycogen to produce glucose-1-phosphate, and plays a central role in maintaining cellular and organismal glucose homeostasis.</text>
</comment>
<protein>
    <recommendedName>
        <fullName evidence="11">Alpha-1,4 glucan phosphorylase</fullName>
        <ecNumber evidence="11">2.4.1.1</ecNumber>
    </recommendedName>
</protein>
<evidence type="ECO:0000256" key="4">
    <source>
        <dbReference type="ARBA" id="ARBA00022600"/>
    </source>
</evidence>
<feature type="modified residue" description="N6-(pyridoxal phosphate)lysine" evidence="10">
    <location>
        <position position="669"/>
    </location>
</feature>
<evidence type="ECO:0000256" key="10">
    <source>
        <dbReference type="PIRSR" id="PIRSR000460-1"/>
    </source>
</evidence>
<sequence length="819" mass="92683">MDTASRRIPAPQGGGLDPARIIEAFAHRMMYSVAKDQHTASEFDVYQALAFAVRDRVMERWFQTQSTYYHQDAKRVYYLSLEFLMGRALLNNVINLGAEDAYARAMQELGFRLEDIGEQEWDAGLGNGGLGRLAACILDAAATLELPFYGYGIRYEYGIFLQKILDGRQVEYPDGWLRYGNPWEIQRPDAIFPVRFYGHTHGHLDAEGRYRVAWRDTQDVWAMAYDTPVAGYKNGTVNTLRLWSAKSSREFNLADFNSGNYVRAVEDKTLSENISKVLYPADDQSAGKELRLKQQYFFVSATLQDVVRRFKKRPAWHWEELPDKVAIQMNDTHPALVVPELMRVLVDEEGLEWDLAWSLTQQVCAYTNHTILPEAMEIWPMDLWRRLLPRHVELVEEIDRRFRAAVRQRYPFDDAKLQRLAIVDNGHSVRMANLAIVGSHSVNGVAQLHTDILKASTFAEMNELFPGRINNKTNGITPRRWLLKCNPGLARLVTEAIGEGWTKDLDALRNLAGFADDPAFQERWTGIKRTNKEALSAWAQRTENLLLDPTFLFDVQVKRIHEYKRQLLNLLHLATLWNRLRDGIDIGAPRAALIGGKAAPAYWVAKQIIHLSHALGRAIRLDPVAKGRLSLTFLPNYRVSLAELIFPAAELSEQISTAGTEASGTGNMKAALNGALTIGTLDGANVEIQEEVGEANIFIFGHTAEGIVRLRDAGYRPRDWAQANPELTRAIDTIATLEGGTFQPLTQALLDSDHYFHCADFSSYLETQERVSVTYAEPSEWARRSILNVAGMGKFSIDRTVREYARDIWQAPFVPVAVP</sequence>
<organism evidence="12 13">
    <name type="scientific">Candidatus Geothrix skivensis</name>
    <dbReference type="NCBI Taxonomy" id="2954439"/>
    <lineage>
        <taxon>Bacteria</taxon>
        <taxon>Pseudomonadati</taxon>
        <taxon>Acidobacteriota</taxon>
        <taxon>Holophagae</taxon>
        <taxon>Holophagales</taxon>
        <taxon>Holophagaceae</taxon>
        <taxon>Geothrix</taxon>
    </lineage>
</organism>
<dbReference type="AlphaFoldDB" id="A0A9D7SEZ6"/>
<dbReference type="InterPro" id="IPR011833">
    <property type="entry name" value="Glycg_phsphrylas"/>
</dbReference>
<comment type="caution">
    <text evidence="12">The sequence shown here is derived from an EMBL/GenBank/DDBJ whole genome shotgun (WGS) entry which is preliminary data.</text>
</comment>
<dbReference type="Gene3D" id="3.40.50.2000">
    <property type="entry name" value="Glycogen Phosphorylase B"/>
    <property type="match status" value="2"/>
</dbReference>
<dbReference type="NCBIfam" id="TIGR02093">
    <property type="entry name" value="P_ylase"/>
    <property type="match status" value="1"/>
</dbReference>
<dbReference type="FunFam" id="3.40.50.2000:FF:000005">
    <property type="entry name" value="Alpha-1,4 glucan phosphorylase"/>
    <property type="match status" value="1"/>
</dbReference>
<dbReference type="EC" id="2.4.1.1" evidence="11"/>
<dbReference type="EMBL" id="JADKIO010000005">
    <property type="protein sequence ID" value="MBK9795636.1"/>
    <property type="molecule type" value="Genomic_DNA"/>
</dbReference>
<evidence type="ECO:0000256" key="6">
    <source>
        <dbReference type="ARBA" id="ARBA00022679"/>
    </source>
</evidence>
<evidence type="ECO:0000256" key="5">
    <source>
        <dbReference type="ARBA" id="ARBA00022676"/>
    </source>
</evidence>
<dbReference type="PROSITE" id="PS00102">
    <property type="entry name" value="PHOSPHORYLASE"/>
    <property type="match status" value="1"/>
</dbReference>
<keyword evidence="5 11" id="KW-0328">Glycosyltransferase</keyword>
<dbReference type="PANTHER" id="PTHR11468:SF3">
    <property type="entry name" value="GLYCOGEN PHOSPHORYLASE, LIVER FORM"/>
    <property type="match status" value="1"/>
</dbReference>
<dbReference type="InterPro" id="IPR035090">
    <property type="entry name" value="Pyridoxal_P_attach_site"/>
</dbReference>
<dbReference type="InterPro" id="IPR000811">
    <property type="entry name" value="Glyco_trans_35"/>
</dbReference>
<dbReference type="PANTHER" id="PTHR11468">
    <property type="entry name" value="GLYCOGEN PHOSPHORYLASE"/>
    <property type="match status" value="1"/>
</dbReference>
<keyword evidence="7 10" id="KW-0663">Pyridoxal phosphate</keyword>
<evidence type="ECO:0000313" key="13">
    <source>
        <dbReference type="Proteomes" id="UP000886657"/>
    </source>
</evidence>
<name>A0A9D7SEZ6_9BACT</name>
<dbReference type="GO" id="GO:0030170">
    <property type="term" value="F:pyridoxal phosphate binding"/>
    <property type="evidence" value="ECO:0007669"/>
    <property type="project" value="InterPro"/>
</dbReference>
<evidence type="ECO:0000256" key="3">
    <source>
        <dbReference type="ARBA" id="ARBA00006047"/>
    </source>
</evidence>
<evidence type="ECO:0000256" key="11">
    <source>
        <dbReference type="RuleBase" id="RU000587"/>
    </source>
</evidence>
<evidence type="ECO:0000256" key="9">
    <source>
        <dbReference type="ARBA" id="ARBA00025174"/>
    </source>
</evidence>
<keyword evidence="6 11" id="KW-0808">Transferase</keyword>
<keyword evidence="4" id="KW-0321">Glycogen metabolism</keyword>
<evidence type="ECO:0000256" key="8">
    <source>
        <dbReference type="ARBA" id="ARBA00023277"/>
    </source>
</evidence>
<dbReference type="FunFam" id="3.40.50.2000:FF:000002">
    <property type="entry name" value="Alpha-1,4 glucan phosphorylase"/>
    <property type="match status" value="1"/>
</dbReference>
<reference evidence="12" key="1">
    <citation type="submission" date="2020-10" db="EMBL/GenBank/DDBJ databases">
        <title>Connecting structure to function with the recovery of over 1000 high-quality activated sludge metagenome-assembled genomes encoding full-length rRNA genes using long-read sequencing.</title>
        <authorList>
            <person name="Singleton C.M."/>
            <person name="Petriglieri F."/>
            <person name="Kristensen J.M."/>
            <person name="Kirkegaard R.H."/>
            <person name="Michaelsen T.Y."/>
            <person name="Andersen M.H."/>
            <person name="Karst S.M."/>
            <person name="Dueholm M.S."/>
            <person name="Nielsen P.H."/>
            <person name="Albertsen M."/>
        </authorList>
    </citation>
    <scope>NUCLEOTIDE SEQUENCE</scope>
    <source>
        <strain evidence="12">Skiv_18-Q3-R9-52_MAXAC.067</strain>
    </source>
</reference>
<comment type="cofactor">
    <cofactor evidence="2 11">
        <name>pyridoxal 5'-phosphate</name>
        <dbReference type="ChEBI" id="CHEBI:597326"/>
    </cofactor>
</comment>
<dbReference type="GO" id="GO:0005980">
    <property type="term" value="P:glycogen catabolic process"/>
    <property type="evidence" value="ECO:0007669"/>
    <property type="project" value="TreeGrafter"/>
</dbReference>
<dbReference type="Pfam" id="PF00343">
    <property type="entry name" value="Phosphorylase"/>
    <property type="match status" value="1"/>
</dbReference>
<dbReference type="PIRSF" id="PIRSF000460">
    <property type="entry name" value="Pprylas_GlgP"/>
    <property type="match status" value="1"/>
</dbReference>
<evidence type="ECO:0000256" key="2">
    <source>
        <dbReference type="ARBA" id="ARBA00001933"/>
    </source>
</evidence>
<dbReference type="SUPFAM" id="SSF53756">
    <property type="entry name" value="UDP-Glycosyltransferase/glycogen phosphorylase"/>
    <property type="match status" value="1"/>
</dbReference>
<dbReference type="GO" id="GO:0008184">
    <property type="term" value="F:glycogen phosphorylase activity"/>
    <property type="evidence" value="ECO:0007669"/>
    <property type="project" value="InterPro"/>
</dbReference>
<gene>
    <name evidence="12" type="ORF">IPP58_03940</name>
</gene>
<evidence type="ECO:0000256" key="7">
    <source>
        <dbReference type="ARBA" id="ARBA00022898"/>
    </source>
</evidence>
<comment type="catalytic activity">
    <reaction evidence="1 11">
        <text>[(1-&gt;4)-alpha-D-glucosyl](n) + phosphate = [(1-&gt;4)-alpha-D-glucosyl](n-1) + alpha-D-glucose 1-phosphate</text>
        <dbReference type="Rhea" id="RHEA:41732"/>
        <dbReference type="Rhea" id="RHEA-COMP:9584"/>
        <dbReference type="Rhea" id="RHEA-COMP:9586"/>
        <dbReference type="ChEBI" id="CHEBI:15444"/>
        <dbReference type="ChEBI" id="CHEBI:43474"/>
        <dbReference type="ChEBI" id="CHEBI:58601"/>
        <dbReference type="EC" id="2.4.1.1"/>
    </reaction>
</comment>
<dbReference type="Proteomes" id="UP000886657">
    <property type="component" value="Unassembled WGS sequence"/>
</dbReference>
<dbReference type="CDD" id="cd04300">
    <property type="entry name" value="GT35_Glycogen_Phosphorylase"/>
    <property type="match status" value="1"/>
</dbReference>
<proteinExistence type="inferred from homology"/>
<evidence type="ECO:0000256" key="1">
    <source>
        <dbReference type="ARBA" id="ARBA00001275"/>
    </source>
</evidence>
<comment type="similarity">
    <text evidence="3 11">Belongs to the glycogen phosphorylase family.</text>
</comment>
<comment type="function">
    <text evidence="9">Phosphorylase is an important allosteric enzyme in carbohydrate metabolism. Enzymes from different sources differ in their regulatory mechanisms and in their natural substrates. However, all known phosphorylases share catalytic and structural properties.</text>
</comment>